<protein>
    <submittedName>
        <fullName evidence="1">Uncharacterized protein</fullName>
    </submittedName>
</protein>
<reference evidence="1" key="1">
    <citation type="journal article" date="2023" name="bioRxiv">
        <title>Scaffold-level genome assemblies of two parasitoid biocontrol wasps reveal the parthenogenesis mechanism and an associated novel virus.</title>
        <authorList>
            <person name="Inwood S."/>
            <person name="Skelly J."/>
            <person name="Guhlin J."/>
            <person name="Harrop T."/>
            <person name="Goldson S."/>
            <person name="Dearden P."/>
        </authorList>
    </citation>
    <scope>NUCLEOTIDE SEQUENCE</scope>
    <source>
        <strain evidence="1">Lincoln</strain>
        <tissue evidence="1">Whole body</tissue>
    </source>
</reference>
<accession>A0AA39KZ14</accession>
<dbReference type="Proteomes" id="UP001168972">
    <property type="component" value="Unassembled WGS sequence"/>
</dbReference>
<gene>
    <name evidence="1" type="ORF">PV327_007818</name>
</gene>
<dbReference type="AlphaFoldDB" id="A0AA39KZ14"/>
<dbReference type="EMBL" id="JAQQBR010000004">
    <property type="protein sequence ID" value="KAK0178990.1"/>
    <property type="molecule type" value="Genomic_DNA"/>
</dbReference>
<proteinExistence type="predicted"/>
<keyword evidence="2" id="KW-1185">Reference proteome</keyword>
<sequence length="101" mass="11530">MDLIFVWRVGYFYQRRGICAPEDNVWETKEPEAAAAVSRLLRSIPRINQRGSGIDAEKIEALPVEYSWKSSLRRGQEQSHSSRECVVILYIPPLGQVIKVA</sequence>
<reference evidence="1" key="2">
    <citation type="submission" date="2023-03" db="EMBL/GenBank/DDBJ databases">
        <authorList>
            <person name="Inwood S.N."/>
            <person name="Skelly J.G."/>
            <person name="Guhlin J."/>
            <person name="Harrop T.W.R."/>
            <person name="Goldson S.G."/>
            <person name="Dearden P.K."/>
        </authorList>
    </citation>
    <scope>NUCLEOTIDE SEQUENCE</scope>
    <source>
        <strain evidence="1">Lincoln</strain>
        <tissue evidence="1">Whole body</tissue>
    </source>
</reference>
<name>A0AA39KZ14_MICHY</name>
<evidence type="ECO:0000313" key="1">
    <source>
        <dbReference type="EMBL" id="KAK0178990.1"/>
    </source>
</evidence>
<organism evidence="1 2">
    <name type="scientific">Microctonus hyperodae</name>
    <name type="common">Parasitoid wasp</name>
    <dbReference type="NCBI Taxonomy" id="165561"/>
    <lineage>
        <taxon>Eukaryota</taxon>
        <taxon>Metazoa</taxon>
        <taxon>Ecdysozoa</taxon>
        <taxon>Arthropoda</taxon>
        <taxon>Hexapoda</taxon>
        <taxon>Insecta</taxon>
        <taxon>Pterygota</taxon>
        <taxon>Neoptera</taxon>
        <taxon>Endopterygota</taxon>
        <taxon>Hymenoptera</taxon>
        <taxon>Apocrita</taxon>
        <taxon>Ichneumonoidea</taxon>
        <taxon>Braconidae</taxon>
        <taxon>Euphorinae</taxon>
        <taxon>Microctonus</taxon>
    </lineage>
</organism>
<comment type="caution">
    <text evidence="1">The sequence shown here is derived from an EMBL/GenBank/DDBJ whole genome shotgun (WGS) entry which is preliminary data.</text>
</comment>
<evidence type="ECO:0000313" key="2">
    <source>
        <dbReference type="Proteomes" id="UP001168972"/>
    </source>
</evidence>